<dbReference type="InterPro" id="IPR027417">
    <property type="entry name" value="P-loop_NTPase"/>
</dbReference>
<evidence type="ECO:0000259" key="1">
    <source>
        <dbReference type="Pfam" id="PF00350"/>
    </source>
</evidence>
<dbReference type="InterPro" id="IPR045063">
    <property type="entry name" value="Dynamin_N"/>
</dbReference>
<organism evidence="2 3">
    <name type="scientific">Sinanodonta woodiana</name>
    <name type="common">Chinese pond mussel</name>
    <name type="synonym">Anodonta woodiana</name>
    <dbReference type="NCBI Taxonomy" id="1069815"/>
    <lineage>
        <taxon>Eukaryota</taxon>
        <taxon>Metazoa</taxon>
        <taxon>Spiralia</taxon>
        <taxon>Lophotrochozoa</taxon>
        <taxon>Mollusca</taxon>
        <taxon>Bivalvia</taxon>
        <taxon>Autobranchia</taxon>
        <taxon>Heteroconchia</taxon>
        <taxon>Palaeoheterodonta</taxon>
        <taxon>Unionida</taxon>
        <taxon>Unionoidea</taxon>
        <taxon>Unionidae</taxon>
        <taxon>Unioninae</taxon>
        <taxon>Sinanodonta</taxon>
    </lineage>
</organism>
<protein>
    <recommendedName>
        <fullName evidence="1">Dynamin N-terminal domain-containing protein</fullName>
    </recommendedName>
</protein>
<dbReference type="Proteomes" id="UP001634394">
    <property type="component" value="Unassembled WGS sequence"/>
</dbReference>
<dbReference type="SUPFAM" id="SSF52540">
    <property type="entry name" value="P-loop containing nucleoside triphosphate hydrolases"/>
    <property type="match status" value="1"/>
</dbReference>
<gene>
    <name evidence="2" type="ORF">ACJMK2_029679</name>
</gene>
<dbReference type="PANTHER" id="PTHR26392">
    <property type="entry name" value="MITOGEN-ACTIVATED PROTEIN KINASE KINASE KINASE 7-RELATED"/>
    <property type="match status" value="1"/>
</dbReference>
<accession>A0ABD3XAX1</accession>
<dbReference type="Gene3D" id="3.40.50.300">
    <property type="entry name" value="P-loop containing nucleotide triphosphate hydrolases"/>
    <property type="match status" value="1"/>
</dbReference>
<sequence>MLGRNPTILIGEPSSGKSTFLNVLIGDRILPSHRLHTTASLYRLHKSVNKKINRIVINKIVKSITLKEHSSDLRRELESIAKKLLSKDTDEKPLKVIDIYWPISSLHANVVLVDTTGTGERDAITKQVAEFVPKCAGYIFVIDSSSSAVGVQYSGIRQLIEAIAVTTSNKDHINNLTNAIFVCNKWDLVQIQDREAVLEDIKREISKYYGQLKDWQIVQFNADLDLKLLERKANPTDNFKLFLERLDKLMSRAIETRLRDKYRWLHEFTIGVHGFVTVRIKAAELSNEQVQLEIKKAKTCIYTLATELDQ</sequence>
<feature type="non-terminal residue" evidence="2">
    <location>
        <position position="310"/>
    </location>
</feature>
<dbReference type="AlphaFoldDB" id="A0ABD3XAX1"/>
<dbReference type="PANTHER" id="PTHR26392:SF92">
    <property type="entry name" value="PROTEIN KINASE DOMAIN-CONTAINING PROTEIN"/>
    <property type="match status" value="1"/>
</dbReference>
<evidence type="ECO:0000313" key="3">
    <source>
        <dbReference type="Proteomes" id="UP001634394"/>
    </source>
</evidence>
<dbReference type="EMBL" id="JBJQND010000003">
    <property type="protein sequence ID" value="KAL3883412.1"/>
    <property type="molecule type" value="Genomic_DNA"/>
</dbReference>
<name>A0ABD3XAX1_SINWO</name>
<evidence type="ECO:0000313" key="2">
    <source>
        <dbReference type="EMBL" id="KAL3883412.1"/>
    </source>
</evidence>
<dbReference type="Pfam" id="PF00350">
    <property type="entry name" value="Dynamin_N"/>
    <property type="match status" value="1"/>
</dbReference>
<proteinExistence type="predicted"/>
<keyword evidence="3" id="KW-1185">Reference proteome</keyword>
<comment type="caution">
    <text evidence="2">The sequence shown here is derived from an EMBL/GenBank/DDBJ whole genome shotgun (WGS) entry which is preliminary data.</text>
</comment>
<feature type="domain" description="Dynamin N-terminal" evidence="1">
    <location>
        <begin position="9"/>
        <end position="152"/>
    </location>
</feature>
<reference evidence="2 3" key="1">
    <citation type="submission" date="2024-11" db="EMBL/GenBank/DDBJ databases">
        <title>Chromosome-level genome assembly of the freshwater bivalve Anodonta woodiana.</title>
        <authorList>
            <person name="Chen X."/>
        </authorList>
    </citation>
    <scope>NUCLEOTIDE SEQUENCE [LARGE SCALE GENOMIC DNA]</scope>
    <source>
        <strain evidence="2">MN2024</strain>
        <tissue evidence="2">Gills</tissue>
    </source>
</reference>